<keyword evidence="4" id="KW-1185">Reference proteome</keyword>
<dbReference type="SUPFAM" id="SSF52172">
    <property type="entry name" value="CheY-like"/>
    <property type="match status" value="1"/>
</dbReference>
<dbReference type="PROSITE" id="PS50921">
    <property type="entry name" value="ANTAR"/>
    <property type="match status" value="1"/>
</dbReference>
<feature type="region of interest" description="Disordered" evidence="1">
    <location>
        <begin position="1"/>
        <end position="21"/>
    </location>
</feature>
<feature type="compositionally biased region" description="Pro residues" evidence="1">
    <location>
        <begin position="1"/>
        <end position="15"/>
    </location>
</feature>
<feature type="domain" description="ANTAR" evidence="2">
    <location>
        <begin position="18"/>
        <end position="79"/>
    </location>
</feature>
<reference evidence="3 4" key="1">
    <citation type="submission" date="2023-11" db="EMBL/GenBank/DDBJ databases">
        <title>Novel species in genus Nocardioides.</title>
        <authorList>
            <person name="Zhou H."/>
        </authorList>
    </citation>
    <scope>NUCLEOTIDE SEQUENCE [LARGE SCALE GENOMIC DNA]</scope>
    <source>
        <strain evidence="3 4">S-58</strain>
    </source>
</reference>
<dbReference type="InterPro" id="IPR011006">
    <property type="entry name" value="CheY-like_superfamily"/>
</dbReference>
<dbReference type="EMBL" id="JAXQPW010000006">
    <property type="protein sequence ID" value="MDZ5663332.1"/>
    <property type="molecule type" value="Genomic_DNA"/>
</dbReference>
<dbReference type="InterPro" id="IPR005561">
    <property type="entry name" value="ANTAR"/>
</dbReference>
<sequence>MSAPPCPPADEPAPAAPAEALRDEVSQLHEAVRSQRDIGMAIGLVSASYHCSTEQAWRTLLRVSQDSNTKVRTVAAVLVATHDGTADADDVAALGRLTDHLPASGWPASARTGEDPAP</sequence>
<evidence type="ECO:0000313" key="4">
    <source>
        <dbReference type="Proteomes" id="UP001291999"/>
    </source>
</evidence>
<accession>A0ABU5KEE2</accession>
<name>A0ABU5KEE2_9ACTN</name>
<organism evidence="3 4">
    <name type="scientific">Nocardioides renjunii</name>
    <dbReference type="NCBI Taxonomy" id="3095075"/>
    <lineage>
        <taxon>Bacteria</taxon>
        <taxon>Bacillati</taxon>
        <taxon>Actinomycetota</taxon>
        <taxon>Actinomycetes</taxon>
        <taxon>Propionibacteriales</taxon>
        <taxon>Nocardioidaceae</taxon>
        <taxon>Nocardioides</taxon>
    </lineage>
</organism>
<dbReference type="RefSeq" id="WP_322425136.1">
    <property type="nucleotide sequence ID" value="NZ_JAXQPW010000006.1"/>
</dbReference>
<comment type="caution">
    <text evidence="3">The sequence shown here is derived from an EMBL/GenBank/DDBJ whole genome shotgun (WGS) entry which is preliminary data.</text>
</comment>
<gene>
    <name evidence="3" type="ORF">SFC79_16275</name>
</gene>
<evidence type="ECO:0000313" key="3">
    <source>
        <dbReference type="EMBL" id="MDZ5663332.1"/>
    </source>
</evidence>
<evidence type="ECO:0000259" key="2">
    <source>
        <dbReference type="PROSITE" id="PS50921"/>
    </source>
</evidence>
<dbReference type="SMART" id="SM01012">
    <property type="entry name" value="ANTAR"/>
    <property type="match status" value="1"/>
</dbReference>
<evidence type="ECO:0000256" key="1">
    <source>
        <dbReference type="SAM" id="MobiDB-lite"/>
    </source>
</evidence>
<dbReference type="InterPro" id="IPR036388">
    <property type="entry name" value="WH-like_DNA-bd_sf"/>
</dbReference>
<dbReference type="Pfam" id="PF03861">
    <property type="entry name" value="ANTAR"/>
    <property type="match status" value="1"/>
</dbReference>
<dbReference type="Proteomes" id="UP001291999">
    <property type="component" value="Unassembled WGS sequence"/>
</dbReference>
<proteinExistence type="predicted"/>
<protein>
    <submittedName>
        <fullName evidence="3">ANTAR domain-containing protein</fullName>
    </submittedName>
</protein>
<dbReference type="Gene3D" id="1.10.10.10">
    <property type="entry name" value="Winged helix-like DNA-binding domain superfamily/Winged helix DNA-binding domain"/>
    <property type="match status" value="1"/>
</dbReference>